<dbReference type="InterPro" id="IPR013517">
    <property type="entry name" value="FG-GAP"/>
</dbReference>
<dbReference type="AlphaFoldDB" id="A0A842I6L9"/>
<dbReference type="SUPFAM" id="SSF69318">
    <property type="entry name" value="Integrin alpha N-terminal domain"/>
    <property type="match status" value="1"/>
</dbReference>
<reference evidence="4 5" key="1">
    <citation type="journal article" date="2017" name="Int. J. Syst. Evol. Microbiol.">
        <title>Gemmobacter straminiformis sp. nov., isolated from an artificial fountain.</title>
        <authorList>
            <person name="Kang J.Y."/>
            <person name="Kim M.J."/>
            <person name="Chun J."/>
            <person name="Son K.P."/>
            <person name="Jahng K.Y."/>
        </authorList>
    </citation>
    <scope>NUCLEOTIDE SEQUENCE [LARGE SCALE GENOMIC DNA]</scope>
    <source>
        <strain evidence="4 5">CAM-8</strain>
    </source>
</reference>
<keyword evidence="5" id="KW-1185">Reference proteome</keyword>
<evidence type="ECO:0000259" key="3">
    <source>
        <dbReference type="Pfam" id="PF07593"/>
    </source>
</evidence>
<organism evidence="4 5">
    <name type="scientific">Paragemmobacter straminiformis</name>
    <dbReference type="NCBI Taxonomy" id="2045119"/>
    <lineage>
        <taxon>Bacteria</taxon>
        <taxon>Pseudomonadati</taxon>
        <taxon>Pseudomonadota</taxon>
        <taxon>Alphaproteobacteria</taxon>
        <taxon>Rhodobacterales</taxon>
        <taxon>Paracoccaceae</taxon>
        <taxon>Paragemmobacter</taxon>
    </lineage>
</organism>
<name>A0A842I6L9_9RHOB</name>
<dbReference type="EMBL" id="JACLQD010000002">
    <property type="protein sequence ID" value="MBC2835289.1"/>
    <property type="molecule type" value="Genomic_DNA"/>
</dbReference>
<dbReference type="Pfam" id="PF13517">
    <property type="entry name" value="FG-GAP_3"/>
    <property type="match status" value="1"/>
</dbReference>
<feature type="domain" description="ASPIC/UnbV" evidence="3">
    <location>
        <begin position="464"/>
        <end position="528"/>
    </location>
</feature>
<sequence length="544" mass="58502">MTALRLTPALLLPALLTAALLPAAAGAQDPAVPAYADETASSGLTHSFTGEWTFMVGGGAAAFDCNGDLKPELYLSGGTAKGQLFRNDSAIGGALKFTPVDSGLDLDQVGGAYPVDIDSDGQTDLVLLRVGPDKVMRGLGECRFAEATDWGFDGLDLWSTAFAATWEKGADWPTLAIGTYIDRTQEAFPWGSCTPNHLYRPKGKGFDAPLPLTPGFCALSILFTDWNRSGTPSLRMSNDREYYKKGQEQMWKVDPGQPPALYTDKDGWARLRIWGMGIASTDVNLDGYPDYFLTSMADNKLQTLAEVPEGGKPKPKFADVAFAKGAIAQRPYTGGDIRPSTAWHTEFQDVNNDGLWDIFIAKGNVWKMPDFAEKDPNNLLLQRPDGTFMEAGDKAGVASMRQGRGGALADFNLDGLVDIAVVNRNEPSEIWRNTGAGSGGAAAAGGMGHWLSLMPVQPAPNQSGIGGWIEVKRADGKILRRELTIGGGHAGGQLGWWHFGLGEATETEARVLWPDGSEGPWQKLAADGFYLLERGKDARAWQPQ</sequence>
<evidence type="ECO:0000313" key="5">
    <source>
        <dbReference type="Proteomes" id="UP000555411"/>
    </source>
</evidence>
<keyword evidence="1 2" id="KW-0732">Signal</keyword>
<dbReference type="InterPro" id="IPR028994">
    <property type="entry name" value="Integrin_alpha_N"/>
</dbReference>
<dbReference type="PANTHER" id="PTHR16026:SF0">
    <property type="entry name" value="CARTILAGE ACIDIC PROTEIN 1"/>
    <property type="match status" value="1"/>
</dbReference>
<dbReference type="PANTHER" id="PTHR16026">
    <property type="entry name" value="CARTILAGE ACIDIC PROTEIN 1"/>
    <property type="match status" value="1"/>
</dbReference>
<feature type="signal peptide" evidence="2">
    <location>
        <begin position="1"/>
        <end position="27"/>
    </location>
</feature>
<evidence type="ECO:0000256" key="1">
    <source>
        <dbReference type="ARBA" id="ARBA00022729"/>
    </source>
</evidence>
<gene>
    <name evidence="4" type="ORF">H7F16_07200</name>
</gene>
<accession>A0A842I6L9</accession>
<dbReference type="InterPro" id="IPR027039">
    <property type="entry name" value="Crtac1"/>
</dbReference>
<evidence type="ECO:0000256" key="2">
    <source>
        <dbReference type="SAM" id="SignalP"/>
    </source>
</evidence>
<dbReference type="Proteomes" id="UP000555411">
    <property type="component" value="Unassembled WGS sequence"/>
</dbReference>
<dbReference type="InterPro" id="IPR011519">
    <property type="entry name" value="UnbV_ASPIC"/>
</dbReference>
<dbReference type="Gene3D" id="2.130.10.130">
    <property type="entry name" value="Integrin alpha, N-terminal"/>
    <property type="match status" value="1"/>
</dbReference>
<dbReference type="RefSeq" id="WP_185796905.1">
    <property type="nucleotide sequence ID" value="NZ_JACLQD010000002.1"/>
</dbReference>
<comment type="caution">
    <text evidence="4">The sequence shown here is derived from an EMBL/GenBank/DDBJ whole genome shotgun (WGS) entry which is preliminary data.</text>
</comment>
<dbReference type="Pfam" id="PF07593">
    <property type="entry name" value="UnbV_ASPIC"/>
    <property type="match status" value="1"/>
</dbReference>
<proteinExistence type="predicted"/>
<protein>
    <submittedName>
        <fullName evidence="4">CRTAC1 family protein</fullName>
    </submittedName>
</protein>
<feature type="chain" id="PRO_5032892246" evidence="2">
    <location>
        <begin position="28"/>
        <end position="544"/>
    </location>
</feature>
<evidence type="ECO:0000313" key="4">
    <source>
        <dbReference type="EMBL" id="MBC2835289.1"/>
    </source>
</evidence>